<protein>
    <submittedName>
        <fullName evidence="3">Uncharacterized protein</fullName>
    </submittedName>
</protein>
<feature type="coiled-coil region" evidence="1">
    <location>
        <begin position="453"/>
        <end position="548"/>
    </location>
</feature>
<dbReference type="CDD" id="cd06503">
    <property type="entry name" value="ATP-synt_Fo_b"/>
    <property type="match status" value="1"/>
</dbReference>
<dbReference type="Proteomes" id="UP001175001">
    <property type="component" value="Unassembled WGS sequence"/>
</dbReference>
<dbReference type="EMBL" id="JAUJDW010000156">
    <property type="protein sequence ID" value="KAK0622182.1"/>
    <property type="molecule type" value="Genomic_DNA"/>
</dbReference>
<feature type="compositionally biased region" description="Acidic residues" evidence="2">
    <location>
        <begin position="597"/>
        <end position="614"/>
    </location>
</feature>
<name>A0AA39WVG1_9PEZI</name>
<feature type="compositionally biased region" description="Low complexity" evidence="2">
    <location>
        <begin position="36"/>
        <end position="50"/>
    </location>
</feature>
<evidence type="ECO:0000313" key="3">
    <source>
        <dbReference type="EMBL" id="KAK0622182.1"/>
    </source>
</evidence>
<keyword evidence="1" id="KW-0175">Coiled coil</keyword>
<feature type="region of interest" description="Disordered" evidence="2">
    <location>
        <begin position="1"/>
        <end position="70"/>
    </location>
</feature>
<reference evidence="3" key="1">
    <citation type="submission" date="2023-06" db="EMBL/GenBank/DDBJ databases">
        <title>Multi-omics analyses reveal the molecular pathogenesis toolkit of Lasiodiplodia hormozganensis, a cross-kingdom pathogen.</title>
        <authorList>
            <person name="Felix C."/>
            <person name="Meneses R."/>
            <person name="Goncalves M.F.M."/>
            <person name="Tilleman L."/>
            <person name="Duarte A.S."/>
            <person name="Jorrin-Novo J.V."/>
            <person name="Van De Peer Y."/>
            <person name="Deforce D."/>
            <person name="Van Nieuwerburgh F."/>
            <person name="Esteves A.C."/>
            <person name="Alves A."/>
        </authorList>
    </citation>
    <scope>NUCLEOTIDE SEQUENCE</scope>
    <source>
        <strain evidence="3">CBS 339.90</strain>
    </source>
</reference>
<comment type="caution">
    <text evidence="3">The sequence shown here is derived from an EMBL/GenBank/DDBJ whole genome shotgun (WGS) entry which is preliminary data.</text>
</comment>
<evidence type="ECO:0000313" key="4">
    <source>
        <dbReference type="Proteomes" id="UP001175001"/>
    </source>
</evidence>
<proteinExistence type="predicted"/>
<feature type="compositionally biased region" description="Polar residues" evidence="2">
    <location>
        <begin position="22"/>
        <end position="35"/>
    </location>
</feature>
<gene>
    <name evidence="3" type="ORF">DIS24_g11311</name>
</gene>
<accession>A0AA39WVG1</accession>
<dbReference type="AlphaFoldDB" id="A0AA39WVG1"/>
<evidence type="ECO:0000256" key="1">
    <source>
        <dbReference type="SAM" id="Coils"/>
    </source>
</evidence>
<sequence length="683" mass="75528">MRQSNLQTPSSGGYLADDEASPSPTTNTPQGETSPNNRANNASRGSRSQAGHNDEAREPVPPSSEGPLETRLLGENAQDNASANLQPSAAAAGPSNPDLGDTTTDNTDSEAVAMGTLHNDIIGDVPPSAQEPFQSTDIVPAVAAGNHYAVLLTENYRDLLRAVWNDERDKRSALLGLPLMSWWEITIPLLATVPGPLLNELMIGNISLAARGTGPLADILQFGKANSTDRPAVYSLALVDERSGEAPTPNELREMLEVMAKYPLREHDQLASEVDAAMPTQQSTEMPALSRRKYLVTGHGDISPERENNVEVFRKALTARLDQIPAEDADKPMSRPLQRFGWTIASRPGDELHLRHDGFNYIMGLTESIFRYLNHHHLPNNYRLDANPICFMWEPEHPVAGEILFTCIGDGYIENGGGFSYNSADQNNNSADIYNTRLGEATARFVRHTTAFCTNMRNERQRLEEDVAERKRLKASIQRAEDLKSRREEIRIAEREARAKFKESEKEWPKILEERRRLEQGILPPEHQARIDEIIENAQKEMEEVMAQSMADARKQLDLDGGIHKQAVRNVLASGKPRSRIAYVLEKRRLLAAQQPTDEDPSIYDIPPDEDEAEPSSAAAQVETPGEHDEMEDDITDYTNSDAGDDAAAAQMETSGDGDETDYTGSDGEGNADSYKLLEREES</sequence>
<feature type="region of interest" description="Disordered" evidence="2">
    <location>
        <begin position="592"/>
        <end position="683"/>
    </location>
</feature>
<organism evidence="3 4">
    <name type="scientific">Lasiodiplodia hormozganensis</name>
    <dbReference type="NCBI Taxonomy" id="869390"/>
    <lineage>
        <taxon>Eukaryota</taxon>
        <taxon>Fungi</taxon>
        <taxon>Dikarya</taxon>
        <taxon>Ascomycota</taxon>
        <taxon>Pezizomycotina</taxon>
        <taxon>Dothideomycetes</taxon>
        <taxon>Dothideomycetes incertae sedis</taxon>
        <taxon>Botryosphaeriales</taxon>
        <taxon>Botryosphaeriaceae</taxon>
        <taxon>Lasiodiplodia</taxon>
    </lineage>
</organism>
<evidence type="ECO:0000256" key="2">
    <source>
        <dbReference type="SAM" id="MobiDB-lite"/>
    </source>
</evidence>
<feature type="region of interest" description="Disordered" evidence="2">
    <location>
        <begin position="84"/>
        <end position="108"/>
    </location>
</feature>
<feature type="compositionally biased region" description="Polar residues" evidence="2">
    <location>
        <begin position="1"/>
        <end position="11"/>
    </location>
</feature>
<keyword evidence="4" id="KW-1185">Reference proteome</keyword>